<dbReference type="AlphaFoldDB" id="A0A918PSA2"/>
<dbReference type="Pfam" id="PF01527">
    <property type="entry name" value="HTH_Tnp_1"/>
    <property type="match status" value="1"/>
</dbReference>
<organism evidence="2 3">
    <name type="scientific">Streptomyces poonensis</name>
    <dbReference type="NCBI Taxonomy" id="68255"/>
    <lineage>
        <taxon>Bacteria</taxon>
        <taxon>Bacillati</taxon>
        <taxon>Actinomycetota</taxon>
        <taxon>Actinomycetes</taxon>
        <taxon>Kitasatosporales</taxon>
        <taxon>Streptomycetaceae</taxon>
        <taxon>Streptomyces</taxon>
    </lineage>
</organism>
<proteinExistence type="predicted"/>
<dbReference type="Proteomes" id="UP000622166">
    <property type="component" value="Unassembled WGS sequence"/>
</dbReference>
<dbReference type="Gene3D" id="1.10.10.60">
    <property type="entry name" value="Homeodomain-like"/>
    <property type="match status" value="1"/>
</dbReference>
<evidence type="ECO:0000313" key="3">
    <source>
        <dbReference type="Proteomes" id="UP000622166"/>
    </source>
</evidence>
<accession>A0A918PSA2</accession>
<dbReference type="SUPFAM" id="SSF46689">
    <property type="entry name" value="Homeodomain-like"/>
    <property type="match status" value="1"/>
</dbReference>
<keyword evidence="3" id="KW-1185">Reference proteome</keyword>
<reference evidence="2" key="2">
    <citation type="submission" date="2020-09" db="EMBL/GenBank/DDBJ databases">
        <authorList>
            <person name="Sun Q."/>
            <person name="Ohkuma M."/>
        </authorList>
    </citation>
    <scope>NUCLEOTIDE SEQUENCE</scope>
    <source>
        <strain evidence="2">JCM 4815</strain>
    </source>
</reference>
<dbReference type="InterPro" id="IPR009057">
    <property type="entry name" value="Homeodomain-like_sf"/>
</dbReference>
<gene>
    <name evidence="2" type="ORF">GCM10010365_46550</name>
</gene>
<sequence>MALARSSGRPVSRVAAELGVNHETLRQWIKTAEHAERPEAVAQSTKDAEIAALRKQVHELEMERDILRRAAKYFAGQTNW</sequence>
<protein>
    <submittedName>
        <fullName evidence="2">Transposase</fullName>
    </submittedName>
</protein>
<evidence type="ECO:0000313" key="2">
    <source>
        <dbReference type="EMBL" id="GGZ20910.1"/>
    </source>
</evidence>
<dbReference type="InterPro" id="IPR002514">
    <property type="entry name" value="Transposase_8"/>
</dbReference>
<comment type="caution">
    <text evidence="2">The sequence shown here is derived from an EMBL/GenBank/DDBJ whole genome shotgun (WGS) entry which is preliminary data.</text>
</comment>
<name>A0A918PSA2_9ACTN</name>
<evidence type="ECO:0000256" key="1">
    <source>
        <dbReference type="SAM" id="Coils"/>
    </source>
</evidence>
<reference evidence="2" key="1">
    <citation type="journal article" date="2014" name="Int. J. Syst. Evol. Microbiol.">
        <title>Complete genome sequence of Corynebacterium casei LMG S-19264T (=DSM 44701T), isolated from a smear-ripened cheese.</title>
        <authorList>
            <consortium name="US DOE Joint Genome Institute (JGI-PGF)"/>
            <person name="Walter F."/>
            <person name="Albersmeier A."/>
            <person name="Kalinowski J."/>
            <person name="Ruckert C."/>
        </authorList>
    </citation>
    <scope>NUCLEOTIDE SEQUENCE</scope>
    <source>
        <strain evidence="2">JCM 4815</strain>
    </source>
</reference>
<dbReference type="EMBL" id="BMVW01000009">
    <property type="protein sequence ID" value="GGZ20910.1"/>
    <property type="molecule type" value="Genomic_DNA"/>
</dbReference>
<dbReference type="GO" id="GO:0003677">
    <property type="term" value="F:DNA binding"/>
    <property type="evidence" value="ECO:0007669"/>
    <property type="project" value="InterPro"/>
</dbReference>
<keyword evidence="1" id="KW-0175">Coiled coil</keyword>
<dbReference type="GO" id="GO:0006313">
    <property type="term" value="P:DNA transposition"/>
    <property type="evidence" value="ECO:0007669"/>
    <property type="project" value="InterPro"/>
</dbReference>
<dbReference type="GO" id="GO:0004803">
    <property type="term" value="F:transposase activity"/>
    <property type="evidence" value="ECO:0007669"/>
    <property type="project" value="InterPro"/>
</dbReference>
<feature type="coiled-coil region" evidence="1">
    <location>
        <begin position="43"/>
        <end position="70"/>
    </location>
</feature>